<accession>F4QFX5</accession>
<gene>
    <name evidence="1" type="ORF">ABI_00180</name>
</gene>
<dbReference type="AlphaFoldDB" id="F4QFX5"/>
<dbReference type="HOGENOM" id="CLU_3265023_0_0_5"/>
<organism evidence="1 2">
    <name type="scientific">Asticcacaulis biprosthecium C19</name>
    <dbReference type="NCBI Taxonomy" id="715226"/>
    <lineage>
        <taxon>Bacteria</taxon>
        <taxon>Pseudomonadati</taxon>
        <taxon>Pseudomonadota</taxon>
        <taxon>Alphaproteobacteria</taxon>
        <taxon>Caulobacterales</taxon>
        <taxon>Caulobacteraceae</taxon>
        <taxon>Asticcacaulis</taxon>
    </lineage>
</organism>
<dbReference type="Proteomes" id="UP000006512">
    <property type="component" value="Unassembled WGS sequence"/>
</dbReference>
<dbReference type="EMBL" id="GL883076">
    <property type="protein sequence ID" value="EGF93786.1"/>
    <property type="molecule type" value="Genomic_DNA"/>
</dbReference>
<reference evidence="2" key="1">
    <citation type="submission" date="2011-03" db="EMBL/GenBank/DDBJ databases">
        <title>Draft genome sequence of Brevundimonas diminuta.</title>
        <authorList>
            <person name="Brown P.J.B."/>
            <person name="Buechlein A."/>
            <person name="Hemmerich C."/>
            <person name="Brun Y.V."/>
        </authorList>
    </citation>
    <scope>NUCLEOTIDE SEQUENCE [LARGE SCALE GENOMIC DNA]</scope>
    <source>
        <strain evidence="2">C19</strain>
    </source>
</reference>
<sequence length="41" mass="4875">MLDDIERSHSWRGYQVFHTVRKVEAPQYPDQVDKLDAFAIL</sequence>
<evidence type="ECO:0000313" key="2">
    <source>
        <dbReference type="Proteomes" id="UP000006512"/>
    </source>
</evidence>
<evidence type="ECO:0000313" key="1">
    <source>
        <dbReference type="EMBL" id="EGF93786.1"/>
    </source>
</evidence>
<protein>
    <submittedName>
        <fullName evidence="1">Uncharacterized protein</fullName>
    </submittedName>
</protein>
<keyword evidence="2" id="KW-1185">Reference proteome</keyword>
<name>F4QFX5_9CAUL</name>
<proteinExistence type="predicted"/>